<dbReference type="InterPro" id="IPR029060">
    <property type="entry name" value="PIN-like_dom_sf"/>
</dbReference>
<dbReference type="InterPro" id="IPR006085">
    <property type="entry name" value="XPG_DNA_repair_N"/>
</dbReference>
<dbReference type="InterPro" id="IPR022039">
    <property type="entry name" value="MKT1_C"/>
</dbReference>
<keyword evidence="1" id="KW-0810">Translation regulation</keyword>
<feature type="domain" description="Post-transcriptional regulator MKT1 N-terminal" evidence="6">
    <location>
        <begin position="642"/>
        <end position="730"/>
    </location>
</feature>
<evidence type="ECO:0000256" key="1">
    <source>
        <dbReference type="ARBA" id="ARBA00022845"/>
    </source>
</evidence>
<dbReference type="Pfam" id="PF12247">
    <property type="entry name" value="MKT1_N"/>
    <property type="match status" value="1"/>
</dbReference>
<organism evidence="7 8">
    <name type="scientific">Akanthomyces lecanii RCEF 1005</name>
    <dbReference type="NCBI Taxonomy" id="1081108"/>
    <lineage>
        <taxon>Eukaryota</taxon>
        <taxon>Fungi</taxon>
        <taxon>Dikarya</taxon>
        <taxon>Ascomycota</taxon>
        <taxon>Pezizomycotina</taxon>
        <taxon>Sordariomycetes</taxon>
        <taxon>Hypocreomycetidae</taxon>
        <taxon>Hypocreales</taxon>
        <taxon>Cordycipitaceae</taxon>
        <taxon>Akanthomyces</taxon>
        <taxon>Cordyceps confragosa</taxon>
    </lineage>
</organism>
<dbReference type="GO" id="GO:0006417">
    <property type="term" value="P:regulation of translation"/>
    <property type="evidence" value="ECO:0007669"/>
    <property type="project" value="UniProtKB-KW"/>
</dbReference>
<dbReference type="InterPro" id="IPR006084">
    <property type="entry name" value="XPG/Rad2"/>
</dbReference>
<evidence type="ECO:0000259" key="4">
    <source>
        <dbReference type="Pfam" id="PF00752"/>
    </source>
</evidence>
<feature type="region of interest" description="Disordered" evidence="3">
    <location>
        <begin position="1"/>
        <end position="21"/>
    </location>
</feature>
<dbReference type="GO" id="GO:0004518">
    <property type="term" value="F:nuclease activity"/>
    <property type="evidence" value="ECO:0007669"/>
    <property type="project" value="InterPro"/>
</dbReference>
<dbReference type="PANTHER" id="PTHR11081:SF32">
    <property type="entry name" value="POST-TRANSCRIPTIONAL REGULATOR MKT1"/>
    <property type="match status" value="1"/>
</dbReference>
<evidence type="ECO:0000259" key="5">
    <source>
        <dbReference type="Pfam" id="PF12246"/>
    </source>
</evidence>
<feature type="domain" description="XPG N-terminal" evidence="4">
    <location>
        <begin position="327"/>
        <end position="424"/>
    </location>
</feature>
<dbReference type="CDD" id="cd09858">
    <property type="entry name" value="PIN_MKT1"/>
    <property type="match status" value="1"/>
</dbReference>
<evidence type="ECO:0000256" key="3">
    <source>
        <dbReference type="SAM" id="MobiDB-lite"/>
    </source>
</evidence>
<evidence type="ECO:0000313" key="8">
    <source>
        <dbReference type="Proteomes" id="UP000076881"/>
    </source>
</evidence>
<evidence type="ECO:0000256" key="2">
    <source>
        <dbReference type="ARBA" id="ARBA00024023"/>
    </source>
</evidence>
<dbReference type="SUPFAM" id="SSF88723">
    <property type="entry name" value="PIN domain-like"/>
    <property type="match status" value="1"/>
</dbReference>
<feature type="domain" description="Post-transcriptional regulator MKT1 C-terminal" evidence="5">
    <location>
        <begin position="812"/>
        <end position="1054"/>
    </location>
</feature>
<reference evidence="7 8" key="1">
    <citation type="journal article" date="2016" name="Genome Biol. Evol.">
        <title>Divergent and convergent evolution of fungal pathogenicity.</title>
        <authorList>
            <person name="Shang Y."/>
            <person name="Xiao G."/>
            <person name="Zheng P."/>
            <person name="Cen K."/>
            <person name="Zhan S."/>
            <person name="Wang C."/>
        </authorList>
    </citation>
    <scope>NUCLEOTIDE SEQUENCE [LARGE SCALE GENOMIC DNA]</scope>
    <source>
        <strain evidence="7 8">RCEF 1005</strain>
    </source>
</reference>
<dbReference type="Pfam" id="PF00752">
    <property type="entry name" value="XPG_N"/>
    <property type="match status" value="1"/>
</dbReference>
<sequence length="1058" mass="118341">MFPFTRPLSENGTGDSYRLPDQETSMKSLTDAVRTLESVTVNMYYETDPYWKEFADDFLRAVLSSPALRELEMFVPLPARAFGRQALETTAYSVGRLLSAWSPERLRRVRLENLILQEATLSSILIRCHNVWLDGVYLRDGLWANVVDKVIEARSSEKRLDQRSIHLRHIRGGEMGHILLCEQMTATEEREYENMGYVHKRPPPSNFHDPPSKPLPGTRRFLRLVFDRTLRFIALCCFVGSFCSSRATHGAIRLLREYSSSLIATHHTTCLPLAARTVAIPSCLRSHAAPGPALAKWCQSFTGYQGRIEVGQAAGDGVFQLILCIGGLGSILAEDPWINGQASPFELSELDDCAVGIDATYYLGQLLDTTPAHEPLLSALGGLTGINTHINQNLDLWKKNNIIPFFIFDGQSITGQDEVSLKRGRNANAKTDEAWNLYSQSSAEQAVNTFGANPGAFRLQNLYPLLQAILNERKLHFLVAPYNASAQLAYFQMIDSDQVAAVMGSQELLLYPVRDFVIRSIDFDNKTITSISRRRIIHTIGSGEAMLIDALLMSGTSFLSTFPPLLEPSIYQHPFTIMDAVNILRTSDKSVAAACASFNDILVAQDPTWIDKYRRARMAVHHFVHITEAGEVRVNDFDNLTQDNHEYLGLQLPAELFHYLNTGLIGPRILNCITHSRYLVQPTLDGAASDEYKKLITSKLVPILEQSLGLIIPRVHRGIGHKDITMRVWFDPKFSHEINHRALQPVPSQVVGSWDVKEKDLRGFFPADFAGPVYLEVLALANTDFVEKTISREKPIRGIDSIDMVVSVTIWRFLHLRGYVNDSHQLTKWGNALATTLLALKDATETRPDAPALDEAALLAFELVKFGSLTGKYQDGTPGLPRKGSDADKAAVVLISQAATLLKLRHQVFGYTGPLNKSLLMFRSLSSAVREADRDLIEAIVASMFMYGQCQRERDDHLEISQKLPFLQEPDIGLGIAVRTFFDDDEVSDSKETRADRLDKFPKTFVPYAEALTEDVRLVVDFVNAINQGLQTLDSKELPAEDKAAWAKAQAYLEARPF</sequence>
<dbReference type="EMBL" id="AZHF01000005">
    <property type="protein sequence ID" value="OAA75503.1"/>
    <property type="molecule type" value="Genomic_DNA"/>
</dbReference>
<dbReference type="Gene3D" id="3.40.50.1010">
    <property type="entry name" value="5'-nuclease"/>
    <property type="match status" value="1"/>
</dbReference>
<accession>A0A168FQR3</accession>
<evidence type="ECO:0000259" key="6">
    <source>
        <dbReference type="Pfam" id="PF12247"/>
    </source>
</evidence>
<dbReference type="GO" id="GO:0003730">
    <property type="term" value="F:mRNA 3'-UTR binding"/>
    <property type="evidence" value="ECO:0007669"/>
    <property type="project" value="TreeGrafter"/>
</dbReference>
<proteinExistence type="inferred from homology"/>
<dbReference type="OrthoDB" id="17262at2759"/>
<protein>
    <submittedName>
        <fullName evidence="7">XPG I-region protein</fullName>
    </submittedName>
</protein>
<gene>
    <name evidence="7" type="ORF">LEL_07491</name>
</gene>
<dbReference type="Proteomes" id="UP000076881">
    <property type="component" value="Unassembled WGS sequence"/>
</dbReference>
<comment type="caution">
    <text evidence="7">The sequence shown here is derived from an EMBL/GenBank/DDBJ whole genome shotgun (WGS) entry which is preliminary data.</text>
</comment>
<dbReference type="InterPro" id="IPR022040">
    <property type="entry name" value="MKT1_N"/>
</dbReference>
<dbReference type="PANTHER" id="PTHR11081">
    <property type="entry name" value="FLAP ENDONUCLEASE FAMILY MEMBER"/>
    <property type="match status" value="1"/>
</dbReference>
<dbReference type="InterPro" id="IPR037314">
    <property type="entry name" value="MKT1_H3TH"/>
</dbReference>
<dbReference type="Pfam" id="PF12246">
    <property type="entry name" value="MKT1_C"/>
    <property type="match status" value="1"/>
</dbReference>
<dbReference type="AlphaFoldDB" id="A0A168FQR3"/>
<keyword evidence="8" id="KW-1185">Reference proteome</keyword>
<comment type="similarity">
    <text evidence="2">Belongs to the XPG/RAD2 endonuclease family.</text>
</comment>
<dbReference type="STRING" id="1081108.A0A168FQR3"/>
<evidence type="ECO:0000313" key="7">
    <source>
        <dbReference type="EMBL" id="OAA75503.1"/>
    </source>
</evidence>
<name>A0A168FQR3_CORDF</name>
<dbReference type="CDD" id="cd09902">
    <property type="entry name" value="H3TH_MKT1"/>
    <property type="match status" value="1"/>
</dbReference>